<dbReference type="EMBL" id="AZBU02000011">
    <property type="protein sequence ID" value="TKR61734.1"/>
    <property type="molecule type" value="Genomic_DNA"/>
</dbReference>
<accession>A0A4U5LZF2</accession>
<dbReference type="InterPro" id="IPR019311">
    <property type="entry name" value="Fy-3"/>
</dbReference>
<dbReference type="OrthoDB" id="415359at2759"/>
<reference evidence="2 3" key="2">
    <citation type="journal article" date="2019" name="G3 (Bethesda)">
        <title>Hybrid Assembly of the Genome of the Entomopathogenic Nematode Steinernema carpocapsae Identifies the X-Chromosome.</title>
        <authorList>
            <person name="Serra L."/>
            <person name="Macchietto M."/>
            <person name="Macias-Munoz A."/>
            <person name="McGill C.J."/>
            <person name="Rodriguez I.M."/>
            <person name="Rodriguez B."/>
            <person name="Murad R."/>
            <person name="Mortazavi A."/>
        </authorList>
    </citation>
    <scope>NUCLEOTIDE SEQUENCE [LARGE SCALE GENOMIC DNA]</scope>
    <source>
        <strain evidence="2 3">ALL</strain>
    </source>
</reference>
<keyword evidence="1" id="KW-0175">Coiled coil</keyword>
<evidence type="ECO:0000256" key="1">
    <source>
        <dbReference type="SAM" id="Coils"/>
    </source>
</evidence>
<sequence>MRIQLQQEEPDPARLRTFTYIADRDGVQQIIEYDLEIPLEEYVTKEELFGQLLNICDVFPPFEAEVRKAFYKFIVDETEAYFDAEGDAAVKELFDLEPEEMYRPILERIQAREAQKMTADLQFSDYFQFVMESSSFDHISMIVAKETKFVEEMSSLVSERDSEVEQLEKKCEEEFAKGKVTEASVLAVSKLNERIRELKKDYSFKIRNLAERQRNEYRDLIKYVYEMDRVPESVRAETPPASAIKKSMSFPSPHVSKPNLNGGVDEPFTIYIGAQLKSMHNARIMTIEKLSDCCLPNAPSGDREDNEEGDFLCESTRLQNAMSLYRRGVSAVVLLVKSDPMHHMKKRTDFARMCERSTELHFEGLEDQLKRISELIREGNKTRVIVDNSASSSSASLEPQKVFLKDGAESDFRVGDVYVTKHSNIASVNVVFHLVVDGSLESSDDISSRHPCINGIRNVIRLSAKYGVTNITFPLLLVETTNENMNGSWCMKRAELIFKCTKGFMMEVCATGSTSSTPGGASTTPAHYNMNFALPTQLPKNVYSQIVELFPTVFHLVPSVTG</sequence>
<dbReference type="STRING" id="34508.A0A4U5LZF2"/>
<reference evidence="2 3" key="1">
    <citation type="journal article" date="2015" name="Genome Biol.">
        <title>Comparative genomics of Steinernema reveals deeply conserved gene regulatory networks.</title>
        <authorList>
            <person name="Dillman A.R."/>
            <person name="Macchietto M."/>
            <person name="Porter C.F."/>
            <person name="Rogers A."/>
            <person name="Williams B."/>
            <person name="Antoshechkin I."/>
            <person name="Lee M.M."/>
            <person name="Goodwin Z."/>
            <person name="Lu X."/>
            <person name="Lewis E.E."/>
            <person name="Goodrich-Blair H."/>
            <person name="Stock S.P."/>
            <person name="Adams B.J."/>
            <person name="Sternberg P.W."/>
            <person name="Mortazavi A."/>
        </authorList>
    </citation>
    <scope>NUCLEOTIDE SEQUENCE [LARGE SCALE GENOMIC DNA]</scope>
    <source>
        <strain evidence="2 3">ALL</strain>
    </source>
</reference>
<dbReference type="Pfam" id="PF10154">
    <property type="entry name" value="Fy-3"/>
    <property type="match status" value="1"/>
</dbReference>
<dbReference type="Proteomes" id="UP000298663">
    <property type="component" value="Unassembled WGS sequence"/>
</dbReference>
<dbReference type="PANTHER" id="PTHR16525">
    <property type="entry name" value="PROTEIN C12ORF4"/>
    <property type="match status" value="1"/>
</dbReference>
<evidence type="ECO:0000313" key="3">
    <source>
        <dbReference type="Proteomes" id="UP000298663"/>
    </source>
</evidence>
<name>A0A4U5LZF2_STECR</name>
<feature type="coiled-coil region" evidence="1">
    <location>
        <begin position="150"/>
        <end position="208"/>
    </location>
</feature>
<protein>
    <submittedName>
        <fullName evidence="2">Uncharacterized protein</fullName>
    </submittedName>
</protein>
<proteinExistence type="predicted"/>
<dbReference type="PANTHER" id="PTHR16525:SF0">
    <property type="entry name" value="PROTEIN C12ORF4"/>
    <property type="match status" value="1"/>
</dbReference>
<evidence type="ECO:0000313" key="2">
    <source>
        <dbReference type="EMBL" id="TKR61734.1"/>
    </source>
</evidence>
<gene>
    <name evidence="2" type="ORF">L596_028811</name>
</gene>
<dbReference type="GO" id="GO:0005737">
    <property type="term" value="C:cytoplasm"/>
    <property type="evidence" value="ECO:0007669"/>
    <property type="project" value="TreeGrafter"/>
</dbReference>
<comment type="caution">
    <text evidence="2">The sequence shown here is derived from an EMBL/GenBank/DDBJ whole genome shotgun (WGS) entry which is preliminary data.</text>
</comment>
<organism evidence="2 3">
    <name type="scientific">Steinernema carpocapsae</name>
    <name type="common">Entomopathogenic nematode</name>
    <dbReference type="NCBI Taxonomy" id="34508"/>
    <lineage>
        <taxon>Eukaryota</taxon>
        <taxon>Metazoa</taxon>
        <taxon>Ecdysozoa</taxon>
        <taxon>Nematoda</taxon>
        <taxon>Chromadorea</taxon>
        <taxon>Rhabditida</taxon>
        <taxon>Tylenchina</taxon>
        <taxon>Panagrolaimomorpha</taxon>
        <taxon>Strongyloidoidea</taxon>
        <taxon>Steinernematidae</taxon>
        <taxon>Steinernema</taxon>
    </lineage>
</organism>
<dbReference type="AlphaFoldDB" id="A0A4U5LZF2"/>
<keyword evidence="3" id="KW-1185">Reference proteome</keyword>